<dbReference type="InterPro" id="IPR049577">
    <property type="entry name" value="GMPP_N"/>
</dbReference>
<protein>
    <submittedName>
        <fullName evidence="4">Sugar phosphate nucleotidyltransferase</fullName>
    </submittedName>
</protein>
<feature type="domain" description="Mannose-6-phosphate isomerase type II C-terminal" evidence="2">
    <location>
        <begin position="498"/>
        <end position="604"/>
    </location>
</feature>
<dbReference type="InterPro" id="IPR005835">
    <property type="entry name" value="NTP_transferase_dom"/>
</dbReference>
<gene>
    <name evidence="4" type="ORF">QUC21_01960</name>
</gene>
<dbReference type="Proteomes" id="UP001175604">
    <property type="component" value="Unassembled WGS sequence"/>
</dbReference>
<dbReference type="SUPFAM" id="SSF51182">
    <property type="entry name" value="RmlC-like cupins"/>
    <property type="match status" value="1"/>
</dbReference>
<dbReference type="PANTHER" id="PTHR46390">
    <property type="entry name" value="MANNOSE-1-PHOSPHATE GUANYLYLTRANSFERASE"/>
    <property type="match status" value="1"/>
</dbReference>
<dbReference type="InterPro" id="IPR051161">
    <property type="entry name" value="Mannose-6P_isomerase_type2"/>
</dbReference>
<dbReference type="InterPro" id="IPR001538">
    <property type="entry name" value="Man6P_isomerase-2_C"/>
</dbReference>
<dbReference type="InterPro" id="IPR029044">
    <property type="entry name" value="Nucleotide-diphossugar_trans"/>
</dbReference>
<dbReference type="EMBL" id="JAUDJE010000001">
    <property type="protein sequence ID" value="MDM9557769.1"/>
    <property type="molecule type" value="Genomic_DNA"/>
</dbReference>
<dbReference type="CDD" id="cd02509">
    <property type="entry name" value="GDP-M1P_Guanylyltransferase"/>
    <property type="match status" value="1"/>
</dbReference>
<dbReference type="InterPro" id="IPR014710">
    <property type="entry name" value="RmlC-like_jellyroll"/>
</dbReference>
<proteinExistence type="predicted"/>
<name>A0ABT7VXV0_9BORD</name>
<comment type="caution">
    <text evidence="4">The sequence shown here is derived from an EMBL/GenBank/DDBJ whole genome shotgun (WGS) entry which is preliminary data.</text>
</comment>
<reference evidence="4" key="1">
    <citation type="submission" date="2023-06" db="EMBL/GenBank/DDBJ databases">
        <title>full genome analysis of Phenantherene degrader P3.</title>
        <authorList>
            <person name="Akbar A."/>
            <person name="Rahmeh R."/>
            <person name="Kishk M."/>
        </authorList>
    </citation>
    <scope>NUCLEOTIDE SEQUENCE</scope>
    <source>
        <strain evidence="4">P3</strain>
    </source>
</reference>
<dbReference type="SUPFAM" id="SSF159283">
    <property type="entry name" value="Guanosine diphospho-D-mannose pyrophosphorylase/mannose-6-phosphate isomerase linker domain"/>
    <property type="match status" value="1"/>
</dbReference>
<feature type="domain" description="MannoseP isomerase/GMP-like beta-helix" evidence="3">
    <location>
        <begin position="300"/>
        <end position="347"/>
    </location>
</feature>
<evidence type="ECO:0000259" key="3">
    <source>
        <dbReference type="Pfam" id="PF22640"/>
    </source>
</evidence>
<dbReference type="Pfam" id="PF22640">
    <property type="entry name" value="ManC_GMP_beta-helix"/>
    <property type="match status" value="1"/>
</dbReference>
<dbReference type="Pfam" id="PF00483">
    <property type="entry name" value="NTP_transferase"/>
    <property type="match status" value="1"/>
</dbReference>
<evidence type="ECO:0000259" key="2">
    <source>
        <dbReference type="Pfam" id="PF01050"/>
    </source>
</evidence>
<sequence>MSLIPIILSGGAGKRLWPLSRARFPKPFIELDSGENLLQKALQRAQALPCVDEVLTVTRRDLHAQTVEAYRAIQRPGITLGYLLEPFARNTGPAVAAAVLACLRRHDDAMLLFLTADHVISDMDAFVAAVEQARKLATSPDIVVFGITPDRPEVSYGYIQAVGASVHRFVEKPDRVTAQRYLDSGDFLWNSGMLCATASTLERELARHAPHLLNQVRSSLPPDMPPDRRGDYQLTLDPKQYEQIAPVSIDYALLEKSDHIAVVPCQIGWSDVGNWNTLAQRQVPDAEGNRTRGDPLLHEVHNCYVRADDRLVVAAGVSGLTIVDTPDAVLVMNTDRPELVEHIVTTLLARGHRSCFQHGVTYRPTEAETTLEIDAALQYPESGDTASGSSYILRRKPITGAEVARDLDWADVEVWTTLAEQQPADADGNRTQGEVNLNQVRDCTIHAGDRLVAAAGVSQLAIVDTPDALLVMDARRPELVEPVLTALRARGYGGQPPHRTVYRPWGTYTVLEAGSNFKIKRLRIKPGASLSLQMHHHRSEHWVVLDGIAKVVNGQQETLIERNQSTYIPAGAVHQLSNPGQRDLIMIEVQSGDYLEEDDIVRFDPPPT</sequence>
<dbReference type="SUPFAM" id="SSF53448">
    <property type="entry name" value="Nucleotide-diphospho-sugar transferases"/>
    <property type="match status" value="1"/>
</dbReference>
<dbReference type="Pfam" id="PF01050">
    <property type="entry name" value="MannoseP_isomer"/>
    <property type="match status" value="1"/>
</dbReference>
<dbReference type="Gene3D" id="2.60.120.10">
    <property type="entry name" value="Jelly Rolls"/>
    <property type="match status" value="1"/>
</dbReference>
<keyword evidence="5" id="KW-1185">Reference proteome</keyword>
<organism evidence="4 5">
    <name type="scientific">Bordetella petrii</name>
    <dbReference type="NCBI Taxonomy" id="94624"/>
    <lineage>
        <taxon>Bacteria</taxon>
        <taxon>Pseudomonadati</taxon>
        <taxon>Pseudomonadota</taxon>
        <taxon>Betaproteobacteria</taxon>
        <taxon>Burkholderiales</taxon>
        <taxon>Alcaligenaceae</taxon>
        <taxon>Bordetella</taxon>
    </lineage>
</organism>
<feature type="domain" description="Nucleotidyl transferase" evidence="1">
    <location>
        <begin position="5"/>
        <end position="280"/>
    </location>
</feature>
<dbReference type="InterPro" id="IPR011051">
    <property type="entry name" value="RmlC_Cupin_sf"/>
</dbReference>
<dbReference type="PANTHER" id="PTHR46390:SF1">
    <property type="entry name" value="MANNOSE-1-PHOSPHATE GUANYLYLTRANSFERASE"/>
    <property type="match status" value="1"/>
</dbReference>
<accession>A0ABT7VXV0</accession>
<evidence type="ECO:0000259" key="1">
    <source>
        <dbReference type="Pfam" id="PF00483"/>
    </source>
</evidence>
<dbReference type="Gene3D" id="3.90.550.10">
    <property type="entry name" value="Spore Coat Polysaccharide Biosynthesis Protein SpsA, Chain A"/>
    <property type="match status" value="2"/>
</dbReference>
<dbReference type="CDD" id="cd02213">
    <property type="entry name" value="cupin_PMI_typeII_C"/>
    <property type="match status" value="1"/>
</dbReference>
<evidence type="ECO:0000313" key="4">
    <source>
        <dbReference type="EMBL" id="MDM9557769.1"/>
    </source>
</evidence>
<dbReference type="InterPro" id="IPR054566">
    <property type="entry name" value="ManC/GMP-like_b-helix"/>
</dbReference>
<evidence type="ECO:0000313" key="5">
    <source>
        <dbReference type="Proteomes" id="UP001175604"/>
    </source>
</evidence>
<dbReference type="RefSeq" id="WP_289784220.1">
    <property type="nucleotide sequence ID" value="NZ_JAUDJE010000001.1"/>
</dbReference>